<dbReference type="InterPro" id="IPR007029">
    <property type="entry name" value="YHS_dom"/>
</dbReference>
<dbReference type="AlphaFoldDB" id="A0A0S2TF42"/>
<dbReference type="InterPro" id="IPR012348">
    <property type="entry name" value="RNR-like"/>
</dbReference>
<keyword evidence="3" id="KW-1185">Reference proteome</keyword>
<dbReference type="SMART" id="SM00746">
    <property type="entry name" value="TRASH"/>
    <property type="match status" value="1"/>
</dbReference>
<reference evidence="2" key="1">
    <citation type="submission" date="2015-10" db="EMBL/GenBank/DDBJ databases">
        <title>Description of Candidatus Tenderia electrophaga gen. nov, sp. nov., an Uncultivated Electroautotroph from a Biocathode Enrichment.</title>
        <authorList>
            <person name="Eddie B.J."/>
            <person name="Malanoski A.P."/>
            <person name="Wang Z."/>
            <person name="Hall R.J."/>
            <person name="Oh S.D."/>
            <person name="Heiner C."/>
            <person name="Lin B."/>
            <person name="Strycharz-Glaven S.M."/>
        </authorList>
    </citation>
    <scope>NUCLEOTIDE SEQUENCE [LARGE SCALE GENOMIC DNA]</scope>
    <source>
        <strain evidence="2">NRL1</strain>
    </source>
</reference>
<dbReference type="SUPFAM" id="SSF47240">
    <property type="entry name" value="Ferritin-like"/>
    <property type="match status" value="1"/>
</dbReference>
<dbReference type="Pfam" id="PF04945">
    <property type="entry name" value="YHS"/>
    <property type="match status" value="1"/>
</dbReference>
<proteinExistence type="predicted"/>
<feature type="domain" description="TRASH" evidence="1">
    <location>
        <begin position="18"/>
        <end position="56"/>
    </location>
</feature>
<dbReference type="InterPro" id="IPR011017">
    <property type="entry name" value="TRASH_dom"/>
</dbReference>
<protein>
    <recommendedName>
        <fullName evidence="1">TRASH domain-containing protein</fullName>
    </recommendedName>
</protein>
<evidence type="ECO:0000259" key="1">
    <source>
        <dbReference type="SMART" id="SM00746"/>
    </source>
</evidence>
<dbReference type="InterPro" id="IPR009078">
    <property type="entry name" value="Ferritin-like_SF"/>
</dbReference>
<dbReference type="STRING" id="1748243.Tel_11765"/>
<organism evidence="2 3">
    <name type="scientific">Candidatus Tenderia electrophaga</name>
    <dbReference type="NCBI Taxonomy" id="1748243"/>
    <lineage>
        <taxon>Bacteria</taxon>
        <taxon>Pseudomonadati</taxon>
        <taxon>Pseudomonadota</taxon>
        <taxon>Gammaproteobacteria</taxon>
        <taxon>Candidatus Tenderiales</taxon>
        <taxon>Candidatus Tenderiaceae</taxon>
        <taxon>Candidatus Tenderia</taxon>
    </lineage>
</organism>
<accession>A0A0S2TF42</accession>
<dbReference type="GO" id="GO:0016491">
    <property type="term" value="F:oxidoreductase activity"/>
    <property type="evidence" value="ECO:0007669"/>
    <property type="project" value="InterPro"/>
</dbReference>
<evidence type="ECO:0000313" key="2">
    <source>
        <dbReference type="EMBL" id="ALP53754.1"/>
    </source>
</evidence>
<dbReference type="EMBL" id="CP013099">
    <property type="protein sequence ID" value="ALP53754.1"/>
    <property type="molecule type" value="Genomic_DNA"/>
</dbReference>
<name>A0A0S2TF42_9GAMM</name>
<dbReference type="Proteomes" id="UP000055136">
    <property type="component" value="Chromosome"/>
</dbReference>
<evidence type="ECO:0000313" key="3">
    <source>
        <dbReference type="Proteomes" id="UP000055136"/>
    </source>
</evidence>
<gene>
    <name evidence="2" type="ORF">Tel_11765</name>
</gene>
<sequence length="74" mass="7901">MAPALWACNRGESVMVKDPVCGMEIEKKSAAAQQEHEGKTYYFCSASCHDKFKASPQAYGQKQTGGAGHKGGCC</sequence>
<dbReference type="Gene3D" id="1.10.620.20">
    <property type="entry name" value="Ribonucleotide Reductase, subunit A"/>
    <property type="match status" value="1"/>
</dbReference>
<dbReference type="KEGG" id="tee:Tel_11765"/>